<gene>
    <name evidence="2" type="ORF">BLW93_00855</name>
</gene>
<dbReference type="STRING" id="1914305.BLW93_00855"/>
<feature type="coiled-coil region" evidence="1">
    <location>
        <begin position="18"/>
        <end position="76"/>
    </location>
</feature>
<dbReference type="InterPro" id="IPR007420">
    <property type="entry name" value="DUF465"/>
</dbReference>
<dbReference type="RefSeq" id="WP_076712222.1">
    <property type="nucleotide sequence ID" value="NZ_MOEN01000002.1"/>
</dbReference>
<dbReference type="InterPro" id="IPR038444">
    <property type="entry name" value="DUF465_sf"/>
</dbReference>
<dbReference type="Pfam" id="PF04325">
    <property type="entry name" value="DUF465"/>
    <property type="match status" value="1"/>
</dbReference>
<evidence type="ECO:0000313" key="3">
    <source>
        <dbReference type="Proteomes" id="UP000187408"/>
    </source>
</evidence>
<accession>A0A1R1MNF8</accession>
<dbReference type="OrthoDB" id="15645at2"/>
<name>A0A1R1MNF8_9BACT</name>
<reference evidence="2 3" key="1">
    <citation type="submission" date="2016-10" db="EMBL/GenBank/DDBJ databases">
        <title>Genome sequence of a sulfur-reducing bacterium Desulfurobacterium indicum K6013.</title>
        <authorList>
            <person name="Cao J."/>
            <person name="Shao Z."/>
            <person name="Alain K."/>
            <person name="Jebbar M."/>
        </authorList>
    </citation>
    <scope>NUCLEOTIDE SEQUENCE [LARGE SCALE GENOMIC DNA]</scope>
    <source>
        <strain evidence="2 3">K6013</strain>
    </source>
</reference>
<dbReference type="Proteomes" id="UP000187408">
    <property type="component" value="Unassembled WGS sequence"/>
</dbReference>
<organism evidence="2 3">
    <name type="scientific">Desulfurobacterium indicum</name>
    <dbReference type="NCBI Taxonomy" id="1914305"/>
    <lineage>
        <taxon>Bacteria</taxon>
        <taxon>Pseudomonadati</taxon>
        <taxon>Aquificota</taxon>
        <taxon>Aquificia</taxon>
        <taxon>Desulfurobacteriales</taxon>
        <taxon>Desulfurobacteriaceae</taxon>
        <taxon>Desulfurobacterium</taxon>
    </lineage>
</organism>
<evidence type="ECO:0000313" key="2">
    <source>
        <dbReference type="EMBL" id="OMH41250.1"/>
    </source>
</evidence>
<protein>
    <recommendedName>
        <fullName evidence="4">DUF465 domain-containing protein</fullName>
    </recommendedName>
</protein>
<keyword evidence="1" id="KW-0175">Coiled coil</keyword>
<dbReference type="EMBL" id="MOEN01000002">
    <property type="protein sequence ID" value="OMH41250.1"/>
    <property type="molecule type" value="Genomic_DNA"/>
</dbReference>
<proteinExistence type="predicted"/>
<dbReference type="Gene3D" id="6.10.280.50">
    <property type="match status" value="1"/>
</dbReference>
<comment type="caution">
    <text evidence="2">The sequence shown here is derived from an EMBL/GenBank/DDBJ whole genome shotgun (WGS) entry which is preliminary data.</text>
</comment>
<sequence length="78" mass="9513">MYRDENLKKLAREKFHHFATLERKHQELDDIIDKLEKKAFLTPSEEAELDRMKKERLRLRDEMVMLIKKAQEAKSNEK</sequence>
<evidence type="ECO:0000256" key="1">
    <source>
        <dbReference type="SAM" id="Coils"/>
    </source>
</evidence>
<evidence type="ECO:0008006" key="4">
    <source>
        <dbReference type="Google" id="ProtNLM"/>
    </source>
</evidence>
<dbReference type="AlphaFoldDB" id="A0A1R1MNF8"/>
<keyword evidence="3" id="KW-1185">Reference proteome</keyword>